<dbReference type="PANTHER" id="PTHR32089:SF41">
    <property type="entry name" value="METHYL-ACCEPTING CHEMOTAXIS PROTEIN"/>
    <property type="match status" value="1"/>
</dbReference>
<keyword evidence="2 3" id="KW-0807">Transducer</keyword>
<reference evidence="6 7" key="1">
    <citation type="submission" date="2023-09" db="EMBL/GenBank/DDBJ databases">
        <authorList>
            <person name="Rey-Velasco X."/>
        </authorList>
    </citation>
    <scope>NUCLEOTIDE SEQUENCE [LARGE SCALE GENOMIC DNA]</scope>
    <source>
        <strain evidence="6 7">P117</strain>
    </source>
</reference>
<feature type="transmembrane region" description="Helical" evidence="4">
    <location>
        <begin position="6"/>
        <end position="25"/>
    </location>
</feature>
<keyword evidence="7" id="KW-1185">Reference proteome</keyword>
<evidence type="ECO:0000313" key="6">
    <source>
        <dbReference type="EMBL" id="MDT0595233.1"/>
    </source>
</evidence>
<proteinExistence type="predicted"/>
<evidence type="ECO:0000313" key="7">
    <source>
        <dbReference type="Proteomes" id="UP001253545"/>
    </source>
</evidence>
<dbReference type="EMBL" id="JAVRHX010000002">
    <property type="protein sequence ID" value="MDT0595233.1"/>
    <property type="molecule type" value="Genomic_DNA"/>
</dbReference>
<dbReference type="Pfam" id="PF00015">
    <property type="entry name" value="MCPsignal"/>
    <property type="match status" value="1"/>
</dbReference>
<dbReference type="Proteomes" id="UP001253545">
    <property type="component" value="Unassembled WGS sequence"/>
</dbReference>
<dbReference type="Gene3D" id="1.10.287.950">
    <property type="entry name" value="Methyl-accepting chemotaxis protein"/>
    <property type="match status" value="1"/>
</dbReference>
<evidence type="ECO:0000259" key="5">
    <source>
        <dbReference type="PROSITE" id="PS50111"/>
    </source>
</evidence>
<comment type="caution">
    <text evidence="6">The sequence shown here is derived from an EMBL/GenBank/DDBJ whole genome shotgun (WGS) entry which is preliminary data.</text>
</comment>
<keyword evidence="4" id="KW-0812">Transmembrane</keyword>
<feature type="domain" description="Methyl-accepting transducer" evidence="5">
    <location>
        <begin position="94"/>
        <end position="307"/>
    </location>
</feature>
<evidence type="ECO:0000256" key="4">
    <source>
        <dbReference type="SAM" id="Phobius"/>
    </source>
</evidence>
<keyword evidence="4" id="KW-1133">Transmembrane helix</keyword>
<organism evidence="6 7">
    <name type="scientific">Glaciecola petra</name>
    <dbReference type="NCBI Taxonomy" id="3075602"/>
    <lineage>
        <taxon>Bacteria</taxon>
        <taxon>Pseudomonadati</taxon>
        <taxon>Pseudomonadota</taxon>
        <taxon>Gammaproteobacteria</taxon>
        <taxon>Alteromonadales</taxon>
        <taxon>Alteromonadaceae</taxon>
        <taxon>Glaciecola</taxon>
    </lineage>
</organism>
<evidence type="ECO:0000256" key="2">
    <source>
        <dbReference type="ARBA" id="ARBA00023224"/>
    </source>
</evidence>
<name>A0ABU2ZRH3_9ALTE</name>
<accession>A0ABU2ZRH3</accession>
<evidence type="ECO:0000256" key="1">
    <source>
        <dbReference type="ARBA" id="ARBA00004370"/>
    </source>
</evidence>
<comment type="subcellular location">
    <subcellularLocation>
        <location evidence="1">Membrane</location>
    </subcellularLocation>
</comment>
<dbReference type="InterPro" id="IPR004089">
    <property type="entry name" value="MCPsignal_dom"/>
</dbReference>
<protein>
    <submittedName>
        <fullName evidence="6">Methyl-accepting chemotaxis protein</fullName>
    </submittedName>
</protein>
<evidence type="ECO:0000256" key="3">
    <source>
        <dbReference type="PROSITE-ProRule" id="PRU00284"/>
    </source>
</evidence>
<keyword evidence="4" id="KW-0472">Membrane</keyword>
<dbReference type="PROSITE" id="PS50111">
    <property type="entry name" value="CHEMOTAXIS_TRANSDUC_2"/>
    <property type="match status" value="1"/>
</dbReference>
<gene>
    <name evidence="6" type="ORF">RM552_10285</name>
</gene>
<dbReference type="PANTHER" id="PTHR32089">
    <property type="entry name" value="METHYL-ACCEPTING CHEMOTAXIS PROTEIN MCPB"/>
    <property type="match status" value="1"/>
</dbReference>
<dbReference type="SUPFAM" id="SSF58104">
    <property type="entry name" value="Methyl-accepting chemotaxis protein (MCP) signaling domain"/>
    <property type="match status" value="1"/>
</dbReference>
<dbReference type="SMART" id="SM00283">
    <property type="entry name" value="MA"/>
    <property type="match status" value="1"/>
</dbReference>
<sequence>MNKVSLYTLVASSLTILLAVGLMFFGFHTISLGIAIFGLSGCILYTHLLHLGTSNDQTAIAVDIVNEAPLINSKAEQFDQLRSEALLAMKECENNMSDIKSTQDDAVTTLSTSFDRLQSLVTQQMETIQSLITSDDDSEIMHSEKMRTFAGSTGETLDKFIKSTVDMSASSMALLDQVTEIYDSVPEVLKAVKDIDSISDQTNLLALNAAIEAARAGEHGRGFAVVADEVRSLSNRSSQFSEAIQKQLKAMSEQIEGLTKDVGELASYDVSYVIDAKKEINEALLSIIAKAEQDSSITEGLQAVSAQLDEALHNSIRGLQFGDINGQNLAFTIGSLQFIQDQVNHIQLDNLNETMNRLHSHVEELQARNLQAHNPVSANSMDSGDIDLF</sequence>